<accession>A0ABR0S8C6</accession>
<sequence>MKQRHEKNKKRGRLAQDHDKLVQKAINRGLTLDRSKISPHKVHRTLRPKSQKSYSYEMERWKAFLKEFPDSDPRDMQTLKQYAEYLGLSMTGKLDKNAQMPTTSSVRNKLRQFCNAWERDFRQSIPQEVRLSMSPYVEGELAKKIGLFTGKKSHKEKSFFTVESYGRMQIYHWAHDTYDYVHDGYRVDNTNLLNGHCFTSARLQEICQAKYQDLKLMLSWNEDRPEFRLSLTREICKGNDINQPEHTFAEWLTDSEGLPPPLFAQPILHWLANIISSGVSAELRTVDDALKMRPPAHSRFRVIEWQEEMKQTPVFPTWTRDGQEKASRNPTSWGSQASSWANRAGFPNGVPLHALRREALIKCNDHGYSLPQVLKFASQNNTNVLVNHYLGNISTIDGAANFLGMQHRTDLAEDFRSATMKWNPNLQSALSMMDLEKLEKNPDYQEVCRTIDELTRKIATTSSESIRTDLQTQRSVVYEERRAIQRKTLKQIQTSQPITYNTNGTLYERHQGGLSTPKKPGLDICASGSYYTSYKRSQCGLPSHVTASSGALPSFLMLSSNEKYTHHEWVASKDEWQAHCQAHINQRDVPWRCDPVTFRHATACAGYCPVCLGNAHFPAYKRLKQYPDRAVWKKHISHCISVYIHQLTKTSEYLHCPHWLCDFTSNSKDELWYHLGDIHSIPKAQKNLDIHESPSKPLDTQRSYVFHYKVTGHISDALSGYSAIQCDDKPTPISSYTCSLDGHNTECVEFSRDTQSNYDTSDTLASANEHDWPITLSPGRTGTVSIEQMDPMLFSTMEKVSVDTPMDKPLSEISEDVHPENTYEVQSLLAKWKNRRTELFLVKWREGGTSWQPKDDIMDDKLINDFKETYKGFKDGIEVIGTRKRRGKVEYHLRFQDYVGANKDSSWWVPEKSMHPDARKANKRLAKRKA</sequence>
<name>A0ABR0S8C6_9HYPO</name>
<evidence type="ECO:0000313" key="4">
    <source>
        <dbReference type="Proteomes" id="UP001338125"/>
    </source>
</evidence>
<feature type="compositionally biased region" description="Polar residues" evidence="2">
    <location>
        <begin position="328"/>
        <end position="340"/>
    </location>
</feature>
<feature type="region of interest" description="Disordered" evidence="2">
    <location>
        <begin position="1"/>
        <end position="20"/>
    </location>
</feature>
<dbReference type="PANTHER" id="PTHR37535:SF3">
    <property type="entry name" value="FLUG DOMAIN-CONTAINING PROTEIN"/>
    <property type="match status" value="1"/>
</dbReference>
<dbReference type="Gene3D" id="2.40.50.40">
    <property type="match status" value="1"/>
</dbReference>
<comment type="caution">
    <text evidence="3">The sequence shown here is derived from an EMBL/GenBank/DDBJ whole genome shotgun (WGS) entry which is preliminary data.</text>
</comment>
<dbReference type="PANTHER" id="PTHR37535">
    <property type="entry name" value="FLUG DOMAIN PROTEIN"/>
    <property type="match status" value="1"/>
</dbReference>
<feature type="region of interest" description="Disordered" evidence="2">
    <location>
        <begin position="319"/>
        <end position="340"/>
    </location>
</feature>
<dbReference type="InterPro" id="IPR021842">
    <property type="entry name" value="DUF3435"/>
</dbReference>
<keyword evidence="4" id="KW-1185">Reference proteome</keyword>
<evidence type="ECO:0000313" key="3">
    <source>
        <dbReference type="EMBL" id="KAK5988066.1"/>
    </source>
</evidence>
<reference evidence="3 4" key="1">
    <citation type="submission" date="2024-01" db="EMBL/GenBank/DDBJ databases">
        <title>Complete genome of Cladobotryum mycophilum ATHUM6906.</title>
        <authorList>
            <person name="Christinaki A.C."/>
            <person name="Myridakis A.I."/>
            <person name="Kouvelis V.N."/>
        </authorList>
    </citation>
    <scope>NUCLEOTIDE SEQUENCE [LARGE SCALE GENOMIC DNA]</scope>
    <source>
        <strain evidence="3 4">ATHUM6906</strain>
    </source>
</reference>
<gene>
    <name evidence="3" type="ORF">PT974_12203</name>
</gene>
<proteinExistence type="predicted"/>
<dbReference type="Pfam" id="PF11917">
    <property type="entry name" value="DUF3435"/>
    <property type="match status" value="1"/>
</dbReference>
<dbReference type="CDD" id="cd00024">
    <property type="entry name" value="CD_CSD"/>
    <property type="match status" value="1"/>
</dbReference>
<dbReference type="Proteomes" id="UP001338125">
    <property type="component" value="Unassembled WGS sequence"/>
</dbReference>
<protein>
    <recommendedName>
        <fullName evidence="5">Chromo domain-containing protein</fullName>
    </recommendedName>
</protein>
<organism evidence="3 4">
    <name type="scientific">Cladobotryum mycophilum</name>
    <dbReference type="NCBI Taxonomy" id="491253"/>
    <lineage>
        <taxon>Eukaryota</taxon>
        <taxon>Fungi</taxon>
        <taxon>Dikarya</taxon>
        <taxon>Ascomycota</taxon>
        <taxon>Pezizomycotina</taxon>
        <taxon>Sordariomycetes</taxon>
        <taxon>Hypocreomycetidae</taxon>
        <taxon>Hypocreales</taxon>
        <taxon>Hypocreaceae</taxon>
        <taxon>Cladobotryum</taxon>
    </lineage>
</organism>
<dbReference type="EMBL" id="JAVFKD010000016">
    <property type="protein sequence ID" value="KAK5988066.1"/>
    <property type="molecule type" value="Genomic_DNA"/>
</dbReference>
<evidence type="ECO:0000256" key="2">
    <source>
        <dbReference type="SAM" id="MobiDB-lite"/>
    </source>
</evidence>
<feature type="compositionally biased region" description="Basic residues" evidence="2">
    <location>
        <begin position="1"/>
        <end position="13"/>
    </location>
</feature>
<dbReference type="InterPro" id="IPR016197">
    <property type="entry name" value="Chromo-like_dom_sf"/>
</dbReference>
<dbReference type="SUPFAM" id="SSF54160">
    <property type="entry name" value="Chromo domain-like"/>
    <property type="match status" value="1"/>
</dbReference>
<evidence type="ECO:0000256" key="1">
    <source>
        <dbReference type="ARBA" id="ARBA00011353"/>
    </source>
</evidence>
<comment type="subunit">
    <text evidence="1">Component of the NuA4 histone acetyltransferase complex.</text>
</comment>
<evidence type="ECO:0008006" key="5">
    <source>
        <dbReference type="Google" id="ProtNLM"/>
    </source>
</evidence>